<reference evidence="9" key="2">
    <citation type="submission" date="2020-05" db="UniProtKB">
        <authorList>
            <consortium name="EnsemblMetazoa"/>
        </authorList>
    </citation>
    <scope>IDENTIFICATION</scope>
    <source>
        <strain evidence="9">MINIMUS1</strain>
    </source>
</reference>
<comment type="subcellular location">
    <subcellularLocation>
        <location evidence="1">Cell membrane</location>
        <topology evidence="1">Multi-pass membrane protein</topology>
    </subcellularLocation>
</comment>
<evidence type="ECO:0000256" key="4">
    <source>
        <dbReference type="ARBA" id="ARBA00022989"/>
    </source>
</evidence>
<keyword evidence="6" id="KW-0675">Receptor</keyword>
<feature type="transmembrane region" description="Helical" evidence="8">
    <location>
        <begin position="475"/>
        <end position="497"/>
    </location>
</feature>
<reference evidence="10" key="1">
    <citation type="submission" date="2013-03" db="EMBL/GenBank/DDBJ databases">
        <title>The Genome Sequence of Anopheles minimus MINIMUS1.</title>
        <authorList>
            <consortium name="The Broad Institute Genomics Platform"/>
            <person name="Neafsey D.E."/>
            <person name="Walton C."/>
            <person name="Walker B."/>
            <person name="Young S.K."/>
            <person name="Zeng Q."/>
            <person name="Gargeya S."/>
            <person name="Fitzgerald M."/>
            <person name="Haas B."/>
            <person name="Abouelleil A."/>
            <person name="Allen A.W."/>
            <person name="Alvarado L."/>
            <person name="Arachchi H.M."/>
            <person name="Berlin A.M."/>
            <person name="Chapman S.B."/>
            <person name="Gainer-Dewar J."/>
            <person name="Goldberg J."/>
            <person name="Griggs A."/>
            <person name="Gujja S."/>
            <person name="Hansen M."/>
            <person name="Howarth C."/>
            <person name="Imamovic A."/>
            <person name="Ireland A."/>
            <person name="Larimer J."/>
            <person name="McCowan C."/>
            <person name="Murphy C."/>
            <person name="Pearson M."/>
            <person name="Poon T.W."/>
            <person name="Priest M."/>
            <person name="Roberts A."/>
            <person name="Saif S."/>
            <person name="Shea T."/>
            <person name="Sisk P."/>
            <person name="Sykes S."/>
            <person name="Wortman J."/>
            <person name="Nusbaum C."/>
            <person name="Birren B."/>
        </authorList>
    </citation>
    <scope>NUCLEOTIDE SEQUENCE [LARGE SCALE GENOMIC DNA]</scope>
    <source>
        <strain evidence="10">MINIMUS1</strain>
    </source>
</reference>
<keyword evidence="4 8" id="KW-1133">Transmembrane helix</keyword>
<evidence type="ECO:0000256" key="7">
    <source>
        <dbReference type="ARBA" id="ARBA00023180"/>
    </source>
</evidence>
<dbReference type="EnsemblMetazoa" id="AMIN003886-RA">
    <property type="protein sequence ID" value="AMIN003886-PA"/>
    <property type="gene ID" value="AMIN003886"/>
</dbReference>
<keyword evidence="7" id="KW-0325">Glycoprotein</keyword>
<dbReference type="VEuPathDB" id="VectorBase:AMIN003886"/>
<sequence>MLNSLAHRFNDHHASLLQADHQVSHVPTFREPNMVIILWGKHEDSKIVDSSDIHRWVLNIPSDCPTIVLFEASNRVLKPWLIGAYLAARMVFYFALVAINEDAMFTFRYAPLRITTHSGFPKFDELFFDRLQTMRWKTFTAAYVKDFFTSPFCDILRGEDMALFVLFAETQQIEINLLELQCNRTERLGPCVSRYNGIHLIVNRVFLPQYSKFIVSSTTMVQMAIATPRGRLLTVWEMLLKPFQYSVWATIVSLLATFQLIQLCAPTQFANNMLVLAVFGFEKRKLRFTKYAEKVTAIALIMFFFHLKCAYEAKLVSYLTETPRLPDAMSVEDLRDRNITVYYRNFNIDNVDKLLGMVALYDREKFVYDGITLLENREALMAEKLFADRIEGYGRLYTILPDNVFEVLPFYIIGAKSLLRKRFHKYQHQVFEAGMQIHWRQQYSNCFLLHIVKAHHSRGANNQMYHSIRYEHLKPLVLCFLALWACAIAIFLVEVIVGRYSRCKRSRCV</sequence>
<name>A0A182W0M7_9DIPT</name>
<dbReference type="AlphaFoldDB" id="A0A182W0M7"/>
<proteinExistence type="predicted"/>
<organism evidence="9 10">
    <name type="scientific">Anopheles minimus</name>
    <dbReference type="NCBI Taxonomy" id="112268"/>
    <lineage>
        <taxon>Eukaryota</taxon>
        <taxon>Metazoa</taxon>
        <taxon>Ecdysozoa</taxon>
        <taxon>Arthropoda</taxon>
        <taxon>Hexapoda</taxon>
        <taxon>Insecta</taxon>
        <taxon>Pterygota</taxon>
        <taxon>Neoptera</taxon>
        <taxon>Endopterygota</taxon>
        <taxon>Diptera</taxon>
        <taxon>Nematocera</taxon>
        <taxon>Culicoidea</taxon>
        <taxon>Culicidae</taxon>
        <taxon>Anophelinae</taxon>
        <taxon>Anopheles</taxon>
    </lineage>
</organism>
<evidence type="ECO:0008006" key="11">
    <source>
        <dbReference type="Google" id="ProtNLM"/>
    </source>
</evidence>
<dbReference type="STRING" id="112268.A0A182W0M7"/>
<keyword evidence="3 8" id="KW-0812">Transmembrane</keyword>
<dbReference type="GO" id="GO:0005886">
    <property type="term" value="C:plasma membrane"/>
    <property type="evidence" value="ECO:0007669"/>
    <property type="project" value="UniProtKB-SubCell"/>
</dbReference>
<evidence type="ECO:0000313" key="10">
    <source>
        <dbReference type="Proteomes" id="UP000075920"/>
    </source>
</evidence>
<dbReference type="InterPro" id="IPR052192">
    <property type="entry name" value="Insect_Ionotropic_Sensory_Rcpt"/>
</dbReference>
<dbReference type="PANTHER" id="PTHR42643:SF41">
    <property type="entry name" value="IONOTROPIC RECEPTOR 20A-RELATED"/>
    <property type="match status" value="1"/>
</dbReference>
<accession>A0A182W0M7</accession>
<keyword evidence="10" id="KW-1185">Reference proteome</keyword>
<dbReference type="PANTHER" id="PTHR42643">
    <property type="entry name" value="IONOTROPIC RECEPTOR 20A-RELATED"/>
    <property type="match status" value="1"/>
</dbReference>
<protein>
    <recommendedName>
        <fullName evidence="11">Ionotropic glutamate receptor L-glutamate and glycine-binding domain-containing protein</fullName>
    </recommendedName>
</protein>
<evidence type="ECO:0000256" key="8">
    <source>
        <dbReference type="SAM" id="Phobius"/>
    </source>
</evidence>
<keyword evidence="5 8" id="KW-0472">Membrane</keyword>
<evidence type="ECO:0000313" key="9">
    <source>
        <dbReference type="EnsemblMetazoa" id="AMIN003886-PA"/>
    </source>
</evidence>
<evidence type="ECO:0000256" key="6">
    <source>
        <dbReference type="ARBA" id="ARBA00023170"/>
    </source>
</evidence>
<evidence type="ECO:0000256" key="1">
    <source>
        <dbReference type="ARBA" id="ARBA00004651"/>
    </source>
</evidence>
<keyword evidence="2" id="KW-1003">Cell membrane</keyword>
<dbReference type="Proteomes" id="UP000075920">
    <property type="component" value="Unassembled WGS sequence"/>
</dbReference>
<evidence type="ECO:0000256" key="2">
    <source>
        <dbReference type="ARBA" id="ARBA00022475"/>
    </source>
</evidence>
<evidence type="ECO:0000256" key="5">
    <source>
        <dbReference type="ARBA" id="ARBA00023136"/>
    </source>
</evidence>
<evidence type="ECO:0000256" key="3">
    <source>
        <dbReference type="ARBA" id="ARBA00022692"/>
    </source>
</evidence>